<dbReference type="Gene3D" id="3.30.200.20">
    <property type="entry name" value="Phosphorylase Kinase, domain 1"/>
    <property type="match status" value="1"/>
</dbReference>
<feature type="region of interest" description="Disordered" evidence="6">
    <location>
        <begin position="289"/>
        <end position="352"/>
    </location>
</feature>
<evidence type="ECO:0000256" key="7">
    <source>
        <dbReference type="SAM" id="Phobius"/>
    </source>
</evidence>
<keyword evidence="9" id="KW-1185">Reference proteome</keyword>
<feature type="transmembrane region" description="Helical" evidence="7">
    <location>
        <begin position="1315"/>
        <end position="1333"/>
    </location>
</feature>
<feature type="transmembrane region" description="Helical" evidence="7">
    <location>
        <begin position="1289"/>
        <end position="1309"/>
    </location>
</feature>
<evidence type="ECO:0000256" key="6">
    <source>
        <dbReference type="SAM" id="MobiDB-lite"/>
    </source>
</evidence>
<gene>
    <name evidence="8" type="primary">Clk1</name>
    <name evidence="8" type="ORF">AK812_SmicGene27125</name>
</gene>
<feature type="transmembrane region" description="Helical" evidence="7">
    <location>
        <begin position="1420"/>
        <end position="1441"/>
    </location>
</feature>
<evidence type="ECO:0000256" key="2">
    <source>
        <dbReference type="ARBA" id="ARBA00022679"/>
    </source>
</evidence>
<evidence type="ECO:0000256" key="5">
    <source>
        <dbReference type="ARBA" id="ARBA00022840"/>
    </source>
</evidence>
<dbReference type="SUPFAM" id="SSF56112">
    <property type="entry name" value="Protein kinase-like (PK-like)"/>
    <property type="match status" value="1"/>
</dbReference>
<protein>
    <submittedName>
        <fullName evidence="8">Dual specificity protein kinase CLK1</fullName>
    </submittedName>
</protein>
<dbReference type="GO" id="GO:0004674">
    <property type="term" value="F:protein serine/threonine kinase activity"/>
    <property type="evidence" value="ECO:0007669"/>
    <property type="project" value="UniProtKB-KW"/>
</dbReference>
<feature type="transmembrane region" description="Helical" evidence="7">
    <location>
        <begin position="1135"/>
        <end position="1155"/>
    </location>
</feature>
<keyword evidence="4 8" id="KW-0418">Kinase</keyword>
<dbReference type="PANTHER" id="PTHR24058">
    <property type="entry name" value="DUAL SPECIFICITY PROTEIN KINASE"/>
    <property type="match status" value="1"/>
</dbReference>
<feature type="transmembrane region" description="Helical" evidence="7">
    <location>
        <begin position="1199"/>
        <end position="1218"/>
    </location>
</feature>
<dbReference type="EMBL" id="LSRX01000676">
    <property type="protein sequence ID" value="OLP91202.1"/>
    <property type="molecule type" value="Genomic_DNA"/>
</dbReference>
<dbReference type="OrthoDB" id="470585at2759"/>
<evidence type="ECO:0000256" key="1">
    <source>
        <dbReference type="ARBA" id="ARBA00022527"/>
    </source>
</evidence>
<keyword evidence="2" id="KW-0808">Transferase</keyword>
<keyword evidence="5" id="KW-0067">ATP-binding</keyword>
<organism evidence="8 9">
    <name type="scientific">Symbiodinium microadriaticum</name>
    <name type="common">Dinoflagellate</name>
    <name type="synonym">Zooxanthella microadriatica</name>
    <dbReference type="NCBI Taxonomy" id="2951"/>
    <lineage>
        <taxon>Eukaryota</taxon>
        <taxon>Sar</taxon>
        <taxon>Alveolata</taxon>
        <taxon>Dinophyceae</taxon>
        <taxon>Suessiales</taxon>
        <taxon>Symbiodiniaceae</taxon>
        <taxon>Symbiodinium</taxon>
    </lineage>
</organism>
<feature type="compositionally biased region" description="Acidic residues" evidence="6">
    <location>
        <begin position="328"/>
        <end position="344"/>
    </location>
</feature>
<name>A0A1Q9D7L4_SYMMI</name>
<feature type="region of interest" description="Disordered" evidence="6">
    <location>
        <begin position="465"/>
        <end position="546"/>
    </location>
</feature>
<feature type="transmembrane region" description="Helical" evidence="7">
    <location>
        <begin position="1176"/>
        <end position="1193"/>
    </location>
</feature>
<proteinExistence type="predicted"/>
<feature type="compositionally biased region" description="Basic and acidic residues" evidence="6">
    <location>
        <begin position="519"/>
        <end position="538"/>
    </location>
</feature>
<dbReference type="Proteomes" id="UP000186817">
    <property type="component" value="Unassembled WGS sequence"/>
</dbReference>
<dbReference type="InterPro" id="IPR050494">
    <property type="entry name" value="Ser_Thr_dual-spec_kinase"/>
</dbReference>
<sequence>MLDSTRWVIHLPVSRDEGHPKAEEYGPDAVVVNVPGELLTKAYIPLLWGAATGRIAAIVGSTPATSAASELQTMRMARALALYVVGRLARPTTRTGFFWTTPTSSVDGGSCQLPKEFVKVTGTRESELNLGDFGAPGRKPVIATTNYHLDGFKLRSMSEEGTMEQSAIGWPATLKIKVARAIRENSFEDQHVALGGSLKAMTPEKWKEHVRAGHYPARRDCLQCVMHGATGHRHTRIEHPSLFCLTVDITGPFRTQGEDPGARGDRAKAAKMKHLLVAKFTIPESYVTGEFEPTGSDPLEEEVGSKDLFDEEDKVPIGGDDRDPGEAIVEEEPLDAEEESEEADTGNGAAESAVKELKLRTRKILSTSGLEKPFWPVAAKAVASIQRARVLRQVPKMIASFGSKVLVKKRRYAASGALIRLEFEERWSEGLYLGLSDQVADGHLVYVDGTFTHTRSVRDKAKLVDAGEHQQDEDQEMPVLEDGQDPPARRLRIHGKSAPRVAAIGGNPDDMGDLSGRGHSPDLEHHEGGPKGRGHSPDYGDSSNGVEDNSVVFAPWAAVWDGNLVVERYEDELPSDHEESSPRIAVLERNPDHEPDEGGDQTHDPEVYAQSVLKQALKVDESVVEHLFELLPNQRISRKIDDCEHAGLPPKAWASGVYRHGGVLGVRNSTKDYPLATKVVNLFIQEKLGEQACWSTFSIHRNLNVKKHRDSHNARDKDSYLIPISDFKDGGLWVQLKADEEAEKEDIVILEGERGFVKSFQSEVHNAVVDVEEVIASKELGDVYSAGATIDLARWRSPNGGEMRIVPCVTDENLHKLVEIDSSGKDSIVGYILFYVDDTLAVGPPEYVHGFFDWLEATWETSGREVVSKDTTVRFLGLELSMTESENLKIAQPGYIDELLRKRQVTGFSQVPFMKEWATDEIPENLIDNKMARKGYSDCEEDPVDEFCEQAVEEVEILQHIQHLHPGRESFCVKFLDSFLEPPKHFCLVFERLGISLRDFLKRNSSCGLFVEDLRRIAQQLLQGLAGLHTAGSSWFDSRNFWKIMKLLPTFAFNAIARMYPITNTDVQGAWLYTLGVTPTRQPGLLQKLLGGIAFWIICYTWHRTQRSLWLEWDLPGDPGQVVTFQRARSGDVQVALNSLAVLLPSVFCFSCYAFSTTLLRHVVNPVFTPKTRLKHVLLTALMFAMAFSFNVLMTSNWVVWSVAVFTYASWAFCGRTVPTEMTNFPWTGTLTKLRSAQESGELGILTRRADIQVESIWMGDESILVERYGDQWVYKAYCGRANIFRPDVFLVLCTALFWRIPWFILGTGNYNQCVGWAELCMIFYIPFGYPALATFGFRLALANGSMICAMLLIVVWPLVNLFLGGKGCSTLTDLVLGDYLPEIWSPTARNITFNRGYEACSVQAYEEGGEALLVASTTVAAWVHIMSNYSFLFGFGLGLYRKTCDPVEEVRVDMTIEQARLEMN</sequence>
<keyword evidence="3" id="KW-0547">Nucleotide-binding</keyword>
<dbReference type="Gene3D" id="1.10.510.10">
    <property type="entry name" value="Transferase(Phosphotransferase) domain 1"/>
    <property type="match status" value="1"/>
</dbReference>
<keyword evidence="1" id="KW-0723">Serine/threonine-protein kinase</keyword>
<dbReference type="GO" id="GO:0005524">
    <property type="term" value="F:ATP binding"/>
    <property type="evidence" value="ECO:0007669"/>
    <property type="project" value="UniProtKB-KW"/>
</dbReference>
<feature type="transmembrane region" description="Helical" evidence="7">
    <location>
        <begin position="1340"/>
        <end position="1360"/>
    </location>
</feature>
<dbReference type="InterPro" id="IPR011009">
    <property type="entry name" value="Kinase-like_dom_sf"/>
</dbReference>
<keyword evidence="7" id="KW-0472">Membrane</keyword>
<evidence type="ECO:0000256" key="3">
    <source>
        <dbReference type="ARBA" id="ARBA00022741"/>
    </source>
</evidence>
<comment type="caution">
    <text evidence="8">The sequence shown here is derived from an EMBL/GenBank/DDBJ whole genome shotgun (WGS) entry which is preliminary data.</text>
</comment>
<keyword evidence="7" id="KW-0812">Transmembrane</keyword>
<keyword evidence="7" id="KW-1133">Transmembrane helix</keyword>
<evidence type="ECO:0000313" key="8">
    <source>
        <dbReference type="EMBL" id="OLP91202.1"/>
    </source>
</evidence>
<evidence type="ECO:0000313" key="9">
    <source>
        <dbReference type="Proteomes" id="UP000186817"/>
    </source>
</evidence>
<reference evidence="8 9" key="1">
    <citation type="submission" date="2016-02" db="EMBL/GenBank/DDBJ databases">
        <title>Genome analysis of coral dinoflagellate symbionts highlights evolutionary adaptations to a symbiotic lifestyle.</title>
        <authorList>
            <person name="Aranda M."/>
            <person name="Li Y."/>
            <person name="Liew Y.J."/>
            <person name="Baumgarten S."/>
            <person name="Simakov O."/>
            <person name="Wilson M."/>
            <person name="Piel J."/>
            <person name="Ashoor H."/>
            <person name="Bougouffa S."/>
            <person name="Bajic V.B."/>
            <person name="Ryu T."/>
            <person name="Ravasi T."/>
            <person name="Bayer T."/>
            <person name="Micklem G."/>
            <person name="Kim H."/>
            <person name="Bhak J."/>
            <person name="Lajeunesse T.C."/>
            <person name="Voolstra C.R."/>
        </authorList>
    </citation>
    <scope>NUCLEOTIDE SEQUENCE [LARGE SCALE GENOMIC DNA]</scope>
    <source>
        <strain evidence="8 9">CCMP2467</strain>
    </source>
</reference>
<accession>A0A1Q9D7L4</accession>
<evidence type="ECO:0000256" key="4">
    <source>
        <dbReference type="ARBA" id="ARBA00022777"/>
    </source>
</evidence>